<sequence>VSTTTGTGVDVGFGAKVGVGSGVEVGGGVGVADDQATPNANNAAARASIALLRRICIPGNRVLINTS</sequence>
<name>A0A382K2Y9_9ZZZZ</name>
<dbReference type="AlphaFoldDB" id="A0A382K2Y9"/>
<evidence type="ECO:0000313" key="1">
    <source>
        <dbReference type="EMBL" id="SVC19204.1"/>
    </source>
</evidence>
<proteinExistence type="predicted"/>
<accession>A0A382K2Y9</accession>
<reference evidence="1" key="1">
    <citation type="submission" date="2018-05" db="EMBL/GenBank/DDBJ databases">
        <authorList>
            <person name="Lanie J.A."/>
            <person name="Ng W.-L."/>
            <person name="Kazmierczak K.M."/>
            <person name="Andrzejewski T.M."/>
            <person name="Davidsen T.M."/>
            <person name="Wayne K.J."/>
            <person name="Tettelin H."/>
            <person name="Glass J.I."/>
            <person name="Rusch D."/>
            <person name="Podicherti R."/>
            <person name="Tsui H.-C.T."/>
            <person name="Winkler M.E."/>
        </authorList>
    </citation>
    <scope>NUCLEOTIDE SEQUENCE</scope>
</reference>
<dbReference type="EMBL" id="UINC01078280">
    <property type="protein sequence ID" value="SVC19204.1"/>
    <property type="molecule type" value="Genomic_DNA"/>
</dbReference>
<protein>
    <submittedName>
        <fullName evidence="1">Uncharacterized protein</fullName>
    </submittedName>
</protein>
<organism evidence="1">
    <name type="scientific">marine metagenome</name>
    <dbReference type="NCBI Taxonomy" id="408172"/>
    <lineage>
        <taxon>unclassified sequences</taxon>
        <taxon>metagenomes</taxon>
        <taxon>ecological metagenomes</taxon>
    </lineage>
</organism>
<feature type="non-terminal residue" evidence="1">
    <location>
        <position position="1"/>
    </location>
</feature>
<feature type="non-terminal residue" evidence="1">
    <location>
        <position position="67"/>
    </location>
</feature>
<gene>
    <name evidence="1" type="ORF">METZ01_LOCUS272058</name>
</gene>